<evidence type="ECO:0008006" key="3">
    <source>
        <dbReference type="Google" id="ProtNLM"/>
    </source>
</evidence>
<gene>
    <name evidence="1" type="ORF">H9634_01210</name>
</gene>
<name>A0ABR8WQR2_9MICO</name>
<sequence>MTTWHANVAFTTDSTFTHDAAFDVLDKLSEHAAAVAPRVDATGGDISFTIEAATITAAINTAITTITNTVTSIASRPTIDAIEITTETELDKRLAEPVFPEVIGFAEIAELAGVSRQRARQFATIDGFPAPVITTAQGPLMTKAAVERWIENRNTRPGRPKAAVSA</sequence>
<dbReference type="RefSeq" id="WP_191725005.1">
    <property type="nucleotide sequence ID" value="NZ_JACSPY010000001.1"/>
</dbReference>
<evidence type="ECO:0000313" key="2">
    <source>
        <dbReference type="Proteomes" id="UP000651517"/>
    </source>
</evidence>
<reference evidence="1 2" key="1">
    <citation type="submission" date="2020-08" db="EMBL/GenBank/DDBJ databases">
        <title>A Genomic Blueprint of the Chicken Gut Microbiome.</title>
        <authorList>
            <person name="Gilroy R."/>
            <person name="Ravi A."/>
            <person name="Getino M."/>
            <person name="Pursley I."/>
            <person name="Horton D.L."/>
            <person name="Alikhan N.-F."/>
            <person name="Baker D."/>
            <person name="Gharbi K."/>
            <person name="Hall N."/>
            <person name="Watson M."/>
            <person name="Adriaenssens E.M."/>
            <person name="Foster-Nyarko E."/>
            <person name="Jarju S."/>
            <person name="Secka A."/>
            <person name="Antonio M."/>
            <person name="Oren A."/>
            <person name="Chaudhuri R."/>
            <person name="La Ragione R.M."/>
            <person name="Hildebrand F."/>
            <person name="Pallen M.J."/>
        </authorList>
    </citation>
    <scope>NUCLEOTIDE SEQUENCE [LARGE SCALE GENOMIC DNA]</scope>
    <source>
        <strain evidence="1 2">Re57</strain>
    </source>
</reference>
<comment type="caution">
    <text evidence="1">The sequence shown here is derived from an EMBL/GenBank/DDBJ whole genome shotgun (WGS) entry which is preliminary data.</text>
</comment>
<dbReference type="EMBL" id="JACSPY010000001">
    <property type="protein sequence ID" value="MBD8019403.1"/>
    <property type="molecule type" value="Genomic_DNA"/>
</dbReference>
<evidence type="ECO:0000313" key="1">
    <source>
        <dbReference type="EMBL" id="MBD8019403.1"/>
    </source>
</evidence>
<protein>
    <recommendedName>
        <fullName evidence="3">DNA-binding protein</fullName>
    </recommendedName>
</protein>
<proteinExistence type="predicted"/>
<keyword evidence="2" id="KW-1185">Reference proteome</keyword>
<dbReference type="Proteomes" id="UP000651517">
    <property type="component" value="Unassembled WGS sequence"/>
</dbReference>
<organism evidence="1 2">
    <name type="scientific">Brevibacterium gallinarum</name>
    <dbReference type="NCBI Taxonomy" id="2762220"/>
    <lineage>
        <taxon>Bacteria</taxon>
        <taxon>Bacillati</taxon>
        <taxon>Actinomycetota</taxon>
        <taxon>Actinomycetes</taxon>
        <taxon>Micrococcales</taxon>
        <taxon>Brevibacteriaceae</taxon>
        <taxon>Brevibacterium</taxon>
    </lineage>
</organism>
<accession>A0ABR8WQR2</accession>